<gene>
    <name evidence="2" type="ORF">HaLaN_15173</name>
</gene>
<organism evidence="2 3">
    <name type="scientific">Haematococcus lacustris</name>
    <name type="common">Green alga</name>
    <name type="synonym">Haematococcus pluvialis</name>
    <dbReference type="NCBI Taxonomy" id="44745"/>
    <lineage>
        <taxon>Eukaryota</taxon>
        <taxon>Viridiplantae</taxon>
        <taxon>Chlorophyta</taxon>
        <taxon>core chlorophytes</taxon>
        <taxon>Chlorophyceae</taxon>
        <taxon>CS clade</taxon>
        <taxon>Chlamydomonadales</taxon>
        <taxon>Haematococcaceae</taxon>
        <taxon>Haematococcus</taxon>
    </lineage>
</organism>
<accession>A0A699ZI01</accession>
<dbReference type="Proteomes" id="UP000485058">
    <property type="component" value="Unassembled WGS sequence"/>
</dbReference>
<feature type="region of interest" description="Disordered" evidence="1">
    <location>
        <begin position="222"/>
        <end position="244"/>
    </location>
</feature>
<feature type="region of interest" description="Disordered" evidence="1">
    <location>
        <begin position="1"/>
        <end position="39"/>
    </location>
</feature>
<sequence length="390" mass="43074">MKGKKRKGADGPKQPNPKQPKPKPKEKPDTLGWVGPVSPQGKALKERLDERANSRIQFVKCYLKGFIRGRNKVKNKIVGHFRLMVGLSHKKRQLASLAVLVQLAKHSDPDNAAIIAKLVELDKTELAGDSNTIGALAKQLAVNTQEMFANPERYVKLWAKAARSKYGITLEVSKLVVRVVCQYGLNSSSSELRDTPLEGPEWQERMAFHRHVLTGVLEDVEEAGAPGDPADSKEPEDPDAPPAITKLPLHRRILYAIYLEEEAASVSQQEWGTRKQLVVFFGNAGIGTRGGWGAKAVLQACRKVVERANSGKPTDRVPGKVVTVDEFRTSRVSSILNSPQPCEEELDSSKPTRPEDWKPKPGQGKEYPALGFKKLRDRAPKAQAQQPVAQ</sequence>
<proteinExistence type="predicted"/>
<evidence type="ECO:0000256" key="1">
    <source>
        <dbReference type="SAM" id="MobiDB-lite"/>
    </source>
</evidence>
<feature type="compositionally biased region" description="Basic and acidic residues" evidence="1">
    <location>
        <begin position="347"/>
        <end position="359"/>
    </location>
</feature>
<name>A0A699ZI01_HAELA</name>
<dbReference type="EMBL" id="BLLF01001292">
    <property type="protein sequence ID" value="GFH18378.1"/>
    <property type="molecule type" value="Genomic_DNA"/>
</dbReference>
<feature type="compositionally biased region" description="Low complexity" evidence="1">
    <location>
        <begin position="381"/>
        <end position="390"/>
    </location>
</feature>
<protein>
    <submittedName>
        <fullName evidence="2">Uncharacterized protein</fullName>
    </submittedName>
</protein>
<reference evidence="2 3" key="1">
    <citation type="submission" date="2020-02" db="EMBL/GenBank/DDBJ databases">
        <title>Draft genome sequence of Haematococcus lacustris strain NIES-144.</title>
        <authorList>
            <person name="Morimoto D."/>
            <person name="Nakagawa S."/>
            <person name="Yoshida T."/>
            <person name="Sawayama S."/>
        </authorList>
    </citation>
    <scope>NUCLEOTIDE SEQUENCE [LARGE SCALE GENOMIC DNA]</scope>
    <source>
        <strain evidence="2 3">NIES-144</strain>
    </source>
</reference>
<dbReference type="AlphaFoldDB" id="A0A699ZI01"/>
<evidence type="ECO:0000313" key="3">
    <source>
        <dbReference type="Proteomes" id="UP000485058"/>
    </source>
</evidence>
<comment type="caution">
    <text evidence="2">The sequence shown here is derived from an EMBL/GenBank/DDBJ whole genome shotgun (WGS) entry which is preliminary data.</text>
</comment>
<keyword evidence="3" id="KW-1185">Reference proteome</keyword>
<feature type="region of interest" description="Disordered" evidence="1">
    <location>
        <begin position="335"/>
        <end position="390"/>
    </location>
</feature>
<evidence type="ECO:0000313" key="2">
    <source>
        <dbReference type="EMBL" id="GFH18378.1"/>
    </source>
</evidence>